<dbReference type="Gene3D" id="3.30.830.10">
    <property type="entry name" value="Metalloenzyme, LuxS/M16 peptidase-like"/>
    <property type="match status" value="4"/>
</dbReference>
<evidence type="ECO:0000256" key="1">
    <source>
        <dbReference type="ARBA" id="ARBA00001947"/>
    </source>
</evidence>
<comment type="similarity">
    <text evidence="2 3">Belongs to the peptidase M16 family.</text>
</comment>
<name>A0A921AV21_9BACT</name>
<dbReference type="GO" id="GO:0004222">
    <property type="term" value="F:metalloendopeptidase activity"/>
    <property type="evidence" value="ECO:0007669"/>
    <property type="project" value="InterPro"/>
</dbReference>
<feature type="chain" id="PRO_5037986949" evidence="4">
    <location>
        <begin position="27"/>
        <end position="882"/>
    </location>
</feature>
<proteinExistence type="inferred from homology"/>
<evidence type="ECO:0000256" key="3">
    <source>
        <dbReference type="RuleBase" id="RU004447"/>
    </source>
</evidence>
<dbReference type="InterPro" id="IPR011249">
    <property type="entry name" value="Metalloenz_LuxS/M16"/>
</dbReference>
<protein>
    <submittedName>
        <fullName evidence="7">Insulinase family protein</fullName>
    </submittedName>
</protein>
<evidence type="ECO:0000313" key="8">
    <source>
        <dbReference type="Proteomes" id="UP000698963"/>
    </source>
</evidence>
<dbReference type="GO" id="GO:0046872">
    <property type="term" value="F:metal ion binding"/>
    <property type="evidence" value="ECO:0007669"/>
    <property type="project" value="InterPro"/>
</dbReference>
<organism evidence="7 8">
    <name type="scientific">Mailhella massiliensis</name>
    <dbReference type="NCBI Taxonomy" id="1903261"/>
    <lineage>
        <taxon>Bacteria</taxon>
        <taxon>Pseudomonadati</taxon>
        <taxon>Thermodesulfobacteriota</taxon>
        <taxon>Desulfovibrionia</taxon>
        <taxon>Desulfovibrionales</taxon>
        <taxon>Desulfovibrionaceae</taxon>
        <taxon>Mailhella</taxon>
    </lineage>
</organism>
<keyword evidence="4" id="KW-0732">Signal</keyword>
<evidence type="ECO:0000313" key="7">
    <source>
        <dbReference type="EMBL" id="HJD96870.1"/>
    </source>
</evidence>
<comment type="cofactor">
    <cofactor evidence="1">
        <name>Zn(2+)</name>
        <dbReference type="ChEBI" id="CHEBI:29105"/>
    </cofactor>
</comment>
<gene>
    <name evidence="7" type="ORF">K8W16_04405</name>
</gene>
<dbReference type="Proteomes" id="UP000698963">
    <property type="component" value="Unassembled WGS sequence"/>
</dbReference>
<evidence type="ECO:0000259" key="6">
    <source>
        <dbReference type="Pfam" id="PF05193"/>
    </source>
</evidence>
<feature type="signal peptide" evidence="4">
    <location>
        <begin position="1"/>
        <end position="26"/>
    </location>
</feature>
<dbReference type="GO" id="GO:0006508">
    <property type="term" value="P:proteolysis"/>
    <property type="evidence" value="ECO:0007669"/>
    <property type="project" value="InterPro"/>
</dbReference>
<dbReference type="PANTHER" id="PTHR11851:SF49">
    <property type="entry name" value="MITOCHONDRIAL-PROCESSING PEPTIDASE SUBUNIT ALPHA"/>
    <property type="match status" value="1"/>
</dbReference>
<dbReference type="Pfam" id="PF00675">
    <property type="entry name" value="Peptidase_M16"/>
    <property type="match status" value="1"/>
</dbReference>
<dbReference type="SUPFAM" id="SSF63411">
    <property type="entry name" value="LuxS/MPP-like metallohydrolase"/>
    <property type="match status" value="4"/>
</dbReference>
<accession>A0A921AV21</accession>
<dbReference type="RefSeq" id="WP_304121468.1">
    <property type="nucleotide sequence ID" value="NZ_DYZA01000079.1"/>
</dbReference>
<sequence>MHFLRFCAGMALTLCLAVGGAGTAFAVSDIQTFRLENGLTVLIKEDRRFPLVSVRLFVKAGSAWERPEEAGMSHLLEHMVFKGSKTSGPGVDKRVENAGGSMNAYTSYDLTTYLTDLPAAKWKDAMTAVRDLAFDPLLRQEDLDAEREVVIAEKKQRGDNPVTKLVQKALAHTLKGTPYESPVIGNEKALRGMTTEMMRDYIRRHYDPRDMVLAVAGDVQAKEVLEEAKLLFGSYENHNVRKMEPSLDPATLAGGLVVDVEKGPWDKAFLSLSFPLPGMQHELLPAAVVLAQLLSGDDTALLPMRFRIEKPVVDSVNASPMSFERAGAFFILAQLDADKVEEFLRDMGKTLSSLKASDFTDEELARARLNLEDSYLRGLETISSIAENMGSEYFYDPASLGGERYLAAVRGVSRDDIQRVLDLWLRPEALAVSVLAPQQAGGKPVSLDNDSAKAALVQGWPEAGKAVVKAGKDEKGEAALQPEIVNLGEGRTLVLLPDRSLPYVSATLSFSGGELLASDEQEGLVALTAEVLTTGTKARSLNDINVFLSSRAAGLSAGSGMRSFSVQMDAPARFATEVFALMKEVLEEPAFREEDMERQKREQIAAIVSSEQDAMGLLGRNMRRFLFQKGAYAHRSEGDPAVLATFKAGDAEAFWNRQKRMPWVLSVAGDFDREEVEKFAASLPVPSEKAIKSEAPSWNKEKMLSMVLPGRNQAVYLMLFPTAGTESSDRAALRLLSESLGGFTGKLYQELREKQSLGYSVFPVDWAGPDTGFLAFGIVASPENLDKARASFEAIVRDVQENRLPAETIERAKAVAEADYYRARQSRAMRAAEGASNVLDGHSLDYGKQKLAEMQAVDAETLRETARKYLKMEKAYELKVTP</sequence>
<dbReference type="InterPro" id="IPR007863">
    <property type="entry name" value="Peptidase_M16_C"/>
</dbReference>
<dbReference type="PANTHER" id="PTHR11851">
    <property type="entry name" value="METALLOPROTEASE"/>
    <property type="match status" value="1"/>
</dbReference>
<comment type="caution">
    <text evidence="7">The sequence shown here is derived from an EMBL/GenBank/DDBJ whole genome shotgun (WGS) entry which is preliminary data.</text>
</comment>
<dbReference type="PROSITE" id="PS00143">
    <property type="entry name" value="INSULINASE"/>
    <property type="match status" value="1"/>
</dbReference>
<dbReference type="AlphaFoldDB" id="A0A921AV21"/>
<evidence type="ECO:0000256" key="2">
    <source>
        <dbReference type="ARBA" id="ARBA00007261"/>
    </source>
</evidence>
<feature type="domain" description="Peptidase M16 C-terminal" evidence="6">
    <location>
        <begin position="664"/>
        <end position="814"/>
    </location>
</feature>
<evidence type="ECO:0000259" key="5">
    <source>
        <dbReference type="Pfam" id="PF00675"/>
    </source>
</evidence>
<dbReference type="InterPro" id="IPR001431">
    <property type="entry name" value="Pept_M16_Zn_BS"/>
</dbReference>
<evidence type="ECO:0000256" key="4">
    <source>
        <dbReference type="SAM" id="SignalP"/>
    </source>
</evidence>
<dbReference type="InterPro" id="IPR011765">
    <property type="entry name" value="Pept_M16_N"/>
</dbReference>
<feature type="domain" description="Peptidase M16 N-terminal" evidence="5">
    <location>
        <begin position="41"/>
        <end position="185"/>
    </location>
</feature>
<dbReference type="Pfam" id="PF05193">
    <property type="entry name" value="Peptidase_M16_C"/>
    <property type="match status" value="2"/>
</dbReference>
<dbReference type="InterPro" id="IPR050361">
    <property type="entry name" value="MPP/UQCRC_Complex"/>
</dbReference>
<reference evidence="7" key="1">
    <citation type="journal article" date="2021" name="PeerJ">
        <title>Extensive microbial diversity within the chicken gut microbiome revealed by metagenomics and culture.</title>
        <authorList>
            <person name="Gilroy R."/>
            <person name="Ravi A."/>
            <person name="Getino M."/>
            <person name="Pursley I."/>
            <person name="Horton D.L."/>
            <person name="Alikhan N.F."/>
            <person name="Baker D."/>
            <person name="Gharbi K."/>
            <person name="Hall N."/>
            <person name="Watson M."/>
            <person name="Adriaenssens E.M."/>
            <person name="Foster-Nyarko E."/>
            <person name="Jarju S."/>
            <person name="Secka A."/>
            <person name="Antonio M."/>
            <person name="Oren A."/>
            <person name="Chaudhuri R.R."/>
            <person name="La Ragione R."/>
            <person name="Hildebrand F."/>
            <person name="Pallen M.J."/>
        </authorList>
    </citation>
    <scope>NUCLEOTIDE SEQUENCE</scope>
    <source>
        <strain evidence="7">ChiGjej2B2-19336</strain>
    </source>
</reference>
<feature type="domain" description="Peptidase M16 C-terminal" evidence="6">
    <location>
        <begin position="193"/>
        <end position="370"/>
    </location>
</feature>
<dbReference type="EMBL" id="DYZA01000079">
    <property type="protein sequence ID" value="HJD96870.1"/>
    <property type="molecule type" value="Genomic_DNA"/>
</dbReference>
<reference evidence="7" key="2">
    <citation type="submission" date="2021-09" db="EMBL/GenBank/DDBJ databases">
        <authorList>
            <person name="Gilroy R."/>
        </authorList>
    </citation>
    <scope>NUCLEOTIDE SEQUENCE</scope>
    <source>
        <strain evidence="7">ChiGjej2B2-19336</strain>
    </source>
</reference>